<accession>A0A109D867</accession>
<gene>
    <name evidence="4" type="ORF">APQ14_10695</name>
</gene>
<feature type="domain" description="Multidrug resistance protein MdtA-like barrel-sandwich hybrid" evidence="2">
    <location>
        <begin position="80"/>
        <end position="206"/>
    </location>
</feature>
<dbReference type="Gene3D" id="2.40.50.100">
    <property type="match status" value="1"/>
</dbReference>
<dbReference type="PANTHER" id="PTHR30469:SF29">
    <property type="entry name" value="BLR2860 PROTEIN"/>
    <property type="match status" value="1"/>
</dbReference>
<dbReference type="Pfam" id="PF25917">
    <property type="entry name" value="BSH_RND"/>
    <property type="match status" value="1"/>
</dbReference>
<protein>
    <submittedName>
        <fullName evidence="4">Hemolysin D</fullName>
    </submittedName>
</protein>
<name>A0A109D867_9VIBR</name>
<dbReference type="AlphaFoldDB" id="A0A109D867"/>
<sequence length="374" mass="40063">MTSLFSGPLLSQKLKQPWLVSLILVMLLSIWLGLGVGQAEESPEKKAAEVPLAKVSFQTFTSSPTYKSIDLYGRTAPDRHARLGAEVAGKIVRLNLVKGDLVKAGQAIAQIDKGDLEIQLERASALYRLKQKEFKAAQSLKERGLQGEIAYTSAEASLTEAKAMKRNAELALKNTVITSPFSGVVQDLMVELGDFVGVGDPVAGVIDLDPLVIEADVSERHIQHLLVNQSALVRLLGREEAEGRLRYVSRISSTSTNTFPVEIEIDNSDGLLPAGVSAEVKLNLETRDAIKVTPAMLALDEAGNLGVKTLVSLDDSPTVKFVGIQLVKAEQDGVWLTGLGQRVDIITVGQGFVRDGDSVIAVAQGAELSNATAE</sequence>
<dbReference type="RefSeq" id="WP_060468549.1">
    <property type="nucleotide sequence ID" value="NZ_AP025514.1"/>
</dbReference>
<keyword evidence="5" id="KW-1185">Reference proteome</keyword>
<comment type="similarity">
    <text evidence="1">Belongs to the membrane fusion protein (MFP) (TC 8.A.1) family.</text>
</comment>
<evidence type="ECO:0000259" key="3">
    <source>
        <dbReference type="Pfam" id="PF25954"/>
    </source>
</evidence>
<dbReference type="PANTHER" id="PTHR30469">
    <property type="entry name" value="MULTIDRUG RESISTANCE PROTEIN MDTA"/>
    <property type="match status" value="1"/>
</dbReference>
<dbReference type="GeneID" id="300179330"/>
<dbReference type="EMBL" id="LMXU01000022">
    <property type="protein sequence ID" value="KWU00562.1"/>
    <property type="molecule type" value="Genomic_DNA"/>
</dbReference>
<comment type="caution">
    <text evidence="4">The sequence shown here is derived from an EMBL/GenBank/DDBJ whole genome shotgun (WGS) entry which is preliminary data.</text>
</comment>
<dbReference type="InterPro" id="IPR058625">
    <property type="entry name" value="MdtA-like_BSH"/>
</dbReference>
<proteinExistence type="inferred from homology"/>
<evidence type="ECO:0000313" key="5">
    <source>
        <dbReference type="Proteomes" id="UP000057389"/>
    </source>
</evidence>
<dbReference type="SUPFAM" id="SSF111369">
    <property type="entry name" value="HlyD-like secretion proteins"/>
    <property type="match status" value="1"/>
</dbReference>
<evidence type="ECO:0000259" key="2">
    <source>
        <dbReference type="Pfam" id="PF25917"/>
    </source>
</evidence>
<evidence type="ECO:0000256" key="1">
    <source>
        <dbReference type="ARBA" id="ARBA00009477"/>
    </source>
</evidence>
<reference evidence="4 5" key="1">
    <citation type="submission" date="2015-11" db="EMBL/GenBank/DDBJ databases">
        <title>Draft WGS of Vibrio toranzoniae.</title>
        <authorList>
            <person name="Lasa A."/>
            <person name="Romalde J.L."/>
        </authorList>
    </citation>
    <scope>NUCLEOTIDE SEQUENCE [LARGE SCALE GENOMIC DNA]</scope>
    <source>
        <strain evidence="4 5">Vb 10.8</strain>
    </source>
</reference>
<dbReference type="Proteomes" id="UP000057389">
    <property type="component" value="Unassembled WGS sequence"/>
</dbReference>
<dbReference type="NCBIfam" id="TIGR01730">
    <property type="entry name" value="RND_mfp"/>
    <property type="match status" value="1"/>
</dbReference>
<feature type="domain" description="CusB-like beta-barrel" evidence="3">
    <location>
        <begin position="213"/>
        <end position="283"/>
    </location>
</feature>
<dbReference type="GO" id="GO:0015562">
    <property type="term" value="F:efflux transmembrane transporter activity"/>
    <property type="evidence" value="ECO:0007669"/>
    <property type="project" value="TreeGrafter"/>
</dbReference>
<dbReference type="GO" id="GO:1990281">
    <property type="term" value="C:efflux pump complex"/>
    <property type="evidence" value="ECO:0007669"/>
    <property type="project" value="TreeGrafter"/>
</dbReference>
<dbReference type="OrthoDB" id="9806939at2"/>
<dbReference type="InterPro" id="IPR058792">
    <property type="entry name" value="Beta-barrel_RND_2"/>
</dbReference>
<dbReference type="InterPro" id="IPR006143">
    <property type="entry name" value="RND_pump_MFP"/>
</dbReference>
<dbReference type="Gene3D" id="2.40.30.170">
    <property type="match status" value="1"/>
</dbReference>
<organism evidence="4 5">
    <name type="scientific">Vibrio toranzoniae</name>
    <dbReference type="NCBI Taxonomy" id="1194427"/>
    <lineage>
        <taxon>Bacteria</taxon>
        <taxon>Pseudomonadati</taxon>
        <taxon>Pseudomonadota</taxon>
        <taxon>Gammaproteobacteria</taxon>
        <taxon>Vibrionales</taxon>
        <taxon>Vibrionaceae</taxon>
        <taxon>Vibrio</taxon>
    </lineage>
</organism>
<dbReference type="Pfam" id="PF25954">
    <property type="entry name" value="Beta-barrel_RND_2"/>
    <property type="match status" value="1"/>
</dbReference>
<evidence type="ECO:0000313" key="4">
    <source>
        <dbReference type="EMBL" id="KWU00562.1"/>
    </source>
</evidence>